<dbReference type="NCBIfam" id="TIGR03317">
    <property type="entry name" value="ygfZ_signature"/>
    <property type="match status" value="1"/>
</dbReference>
<keyword evidence="2" id="KW-0809">Transit peptide</keyword>
<evidence type="ECO:0000259" key="4">
    <source>
        <dbReference type="Pfam" id="PF25455"/>
    </source>
</evidence>
<dbReference type="PANTHER" id="PTHR22602">
    <property type="entry name" value="TRANSFERASE CAF17, MITOCHONDRIAL-RELATED"/>
    <property type="match status" value="1"/>
</dbReference>
<dbReference type="InterPro" id="IPR045179">
    <property type="entry name" value="YgfZ/GcvT"/>
</dbReference>
<sequence length="340" mass="37965">MAMFKGRIIFHGPFFKRIFRMKRFTGMHFCTEPAKDFSSVLLKNRGHIDVFGEDSVKFLQGLLTNDVNLFHCDSLMTSIFAMMLNTKGRVLYDLILYKQKQETPGFLIECDLQAVGSILKTFKPYKLRSKVSFSDVTDKFNSWAVVDEGAIAGLKRTGQDDVILVEDPRIVSLGARLVLPKSKGAAEYFSNVKEISDEAVYDRHRVRLGVAEGVQDIEPGTPLPLEYNIAELHGVSFQKGCYVGQELTARTYHTGVIRKRLAPIKLKQTSNKEQFLIDKGTAIKTTSGKRAGKLISVYGDLGLGLMRIDVVNSADGLIIASTDGSEVGVTVDWPTWWNLE</sequence>
<keyword evidence="6" id="KW-1185">Reference proteome</keyword>
<dbReference type="InterPro" id="IPR057460">
    <property type="entry name" value="CAF17_C"/>
</dbReference>
<dbReference type="GO" id="GO:0005759">
    <property type="term" value="C:mitochondrial matrix"/>
    <property type="evidence" value="ECO:0007669"/>
    <property type="project" value="TreeGrafter"/>
</dbReference>
<evidence type="ECO:0000313" key="5">
    <source>
        <dbReference type="EMBL" id="CAB4001070.1"/>
    </source>
</evidence>
<accession>A0A7D9E866</accession>
<reference evidence="5" key="1">
    <citation type="submission" date="2020-04" db="EMBL/GenBank/DDBJ databases">
        <authorList>
            <person name="Alioto T."/>
            <person name="Alioto T."/>
            <person name="Gomez Garrido J."/>
        </authorList>
    </citation>
    <scope>NUCLEOTIDE SEQUENCE</scope>
    <source>
        <strain evidence="5">A484AB</strain>
    </source>
</reference>
<dbReference type="PANTHER" id="PTHR22602:SF0">
    <property type="entry name" value="TRANSFERASE CAF17, MITOCHONDRIAL-RELATED"/>
    <property type="match status" value="1"/>
</dbReference>
<comment type="subcellular location">
    <subcellularLocation>
        <location evidence="1">Mitochondrion</location>
    </subcellularLocation>
</comment>
<dbReference type="InterPro" id="IPR017703">
    <property type="entry name" value="YgfZ/GCV_T_CS"/>
</dbReference>
<feature type="domain" description="CAF17 C-terminal" evidence="4">
    <location>
        <begin position="258"/>
        <end position="338"/>
    </location>
</feature>
<dbReference type="GO" id="GO:0016226">
    <property type="term" value="P:iron-sulfur cluster assembly"/>
    <property type="evidence" value="ECO:0007669"/>
    <property type="project" value="TreeGrafter"/>
</dbReference>
<gene>
    <name evidence="5" type="ORF">PACLA_8A045725</name>
</gene>
<dbReference type="Gene3D" id="3.30.1360.120">
    <property type="entry name" value="Probable tRNA modification gtpase trme, domain 1"/>
    <property type="match status" value="1"/>
</dbReference>
<protein>
    <recommendedName>
        <fullName evidence="4">CAF17 C-terminal domain-containing protein</fullName>
    </recommendedName>
</protein>
<evidence type="ECO:0000256" key="1">
    <source>
        <dbReference type="ARBA" id="ARBA00004173"/>
    </source>
</evidence>
<proteinExistence type="predicted"/>
<dbReference type="InterPro" id="IPR027266">
    <property type="entry name" value="TrmE/GcvT-like"/>
</dbReference>
<dbReference type="Proteomes" id="UP001152795">
    <property type="component" value="Unassembled WGS sequence"/>
</dbReference>
<evidence type="ECO:0000256" key="2">
    <source>
        <dbReference type="ARBA" id="ARBA00022946"/>
    </source>
</evidence>
<dbReference type="OrthoDB" id="191995at2759"/>
<dbReference type="SUPFAM" id="SSF103025">
    <property type="entry name" value="Folate-binding domain"/>
    <property type="match status" value="1"/>
</dbReference>
<evidence type="ECO:0000313" key="6">
    <source>
        <dbReference type="Proteomes" id="UP001152795"/>
    </source>
</evidence>
<name>A0A7D9E866_PARCT</name>
<dbReference type="Pfam" id="PF25455">
    <property type="entry name" value="Beta-barrel_CAF17_C"/>
    <property type="match status" value="1"/>
</dbReference>
<dbReference type="EMBL" id="CACRXK020003994">
    <property type="protein sequence ID" value="CAB4001070.1"/>
    <property type="molecule type" value="Genomic_DNA"/>
</dbReference>
<keyword evidence="3" id="KW-0496">Mitochondrion</keyword>
<dbReference type="AlphaFoldDB" id="A0A7D9E866"/>
<comment type="caution">
    <text evidence="5">The sequence shown here is derived from an EMBL/GenBank/DDBJ whole genome shotgun (WGS) entry which is preliminary data.</text>
</comment>
<evidence type="ECO:0000256" key="3">
    <source>
        <dbReference type="ARBA" id="ARBA00023128"/>
    </source>
</evidence>
<organism evidence="5 6">
    <name type="scientific">Paramuricea clavata</name>
    <name type="common">Red gorgonian</name>
    <name type="synonym">Violescent sea-whip</name>
    <dbReference type="NCBI Taxonomy" id="317549"/>
    <lineage>
        <taxon>Eukaryota</taxon>
        <taxon>Metazoa</taxon>
        <taxon>Cnidaria</taxon>
        <taxon>Anthozoa</taxon>
        <taxon>Octocorallia</taxon>
        <taxon>Malacalcyonacea</taxon>
        <taxon>Plexauridae</taxon>
        <taxon>Paramuricea</taxon>
    </lineage>
</organism>